<sequence length="146" mass="16757">MNARHDLIVATRRLARISKAEKALAEAEANVNVALSNTSHNNSNIQTTPDKADNQLEICREKDSNKICSQFGLPPLVNSSPESIEDEVGQNSQFQQLLNKREEFLRNNLLRKRAEILRTQIYERSIMCNPTFPGYRGRIQLDREKY</sequence>
<organism evidence="2">
    <name type="scientific">Schistosoma mansoni</name>
    <name type="common">Blood fluke</name>
    <dbReference type="NCBI Taxonomy" id="6183"/>
    <lineage>
        <taxon>Eukaryota</taxon>
        <taxon>Metazoa</taxon>
        <taxon>Spiralia</taxon>
        <taxon>Lophotrochozoa</taxon>
        <taxon>Platyhelminthes</taxon>
        <taxon>Trematoda</taxon>
        <taxon>Digenea</taxon>
        <taxon>Strigeidida</taxon>
        <taxon>Schistosomatoidea</taxon>
        <taxon>Schistosomatidae</taxon>
        <taxon>Schistosoma</taxon>
    </lineage>
</organism>
<proteinExistence type="predicted"/>
<accession>A0A5K4EGU5</accession>
<dbReference type="WBParaSite" id="Smp_072360.3">
    <property type="protein sequence ID" value="Smp_072360.3"/>
    <property type="gene ID" value="Smp_072360"/>
</dbReference>
<name>A0A5K4EGU5_SCHMA</name>
<dbReference type="AlphaFoldDB" id="A0A5K4EGU5"/>
<reference evidence="2" key="1">
    <citation type="submission" date="2019-11" db="UniProtKB">
        <authorList>
            <consortium name="WormBaseParasite"/>
        </authorList>
    </citation>
    <scope>IDENTIFICATION</scope>
    <source>
        <strain evidence="2">Puerto Rican</strain>
    </source>
</reference>
<feature type="coiled-coil region" evidence="1">
    <location>
        <begin position="10"/>
        <end position="37"/>
    </location>
</feature>
<dbReference type="InParanoid" id="A0A5K4EGU5"/>
<evidence type="ECO:0000313" key="2">
    <source>
        <dbReference type="WBParaSite" id="Smp_072360.3"/>
    </source>
</evidence>
<dbReference type="STRING" id="6183.A0A5K4EGU5"/>
<evidence type="ECO:0000256" key="1">
    <source>
        <dbReference type="SAM" id="Coils"/>
    </source>
</evidence>
<keyword evidence="1" id="KW-0175">Coiled coil</keyword>
<dbReference type="ExpressionAtlas" id="A0A5K4EGU5">
    <property type="expression patterns" value="differential"/>
</dbReference>
<protein>
    <submittedName>
        <fullName evidence="2">Uncharacterized protein</fullName>
    </submittedName>
</protein>